<dbReference type="SUPFAM" id="SSF55073">
    <property type="entry name" value="Nucleotide cyclase"/>
    <property type="match status" value="1"/>
</dbReference>
<evidence type="ECO:0000313" key="5">
    <source>
        <dbReference type="Proteomes" id="UP000613768"/>
    </source>
</evidence>
<dbReference type="InterPro" id="IPR029787">
    <property type="entry name" value="Nucleotide_cyclase"/>
</dbReference>
<gene>
    <name evidence="4" type="ORF">IFO71_16695</name>
</gene>
<dbReference type="Proteomes" id="UP000613768">
    <property type="component" value="Unassembled WGS sequence"/>
</dbReference>
<dbReference type="CDD" id="cd01949">
    <property type="entry name" value="GGDEF"/>
    <property type="match status" value="1"/>
</dbReference>
<dbReference type="EC" id="2.7.7.65" evidence="1"/>
<proteinExistence type="predicted"/>
<reference evidence="4 5" key="1">
    <citation type="submission" date="2020-09" db="EMBL/GenBank/DDBJ databases">
        <title>Pseudoxanthomonas sp. CAU 1598 isolated from sand of Yaerae Beach.</title>
        <authorList>
            <person name="Kim W."/>
        </authorList>
    </citation>
    <scope>NUCLEOTIDE SEQUENCE [LARGE SCALE GENOMIC DNA]</scope>
    <source>
        <strain evidence="4 5">CAU 1598</strain>
    </source>
</reference>
<dbReference type="InterPro" id="IPR000160">
    <property type="entry name" value="GGDEF_dom"/>
</dbReference>
<evidence type="ECO:0000256" key="2">
    <source>
        <dbReference type="ARBA" id="ARBA00034247"/>
    </source>
</evidence>
<dbReference type="EMBL" id="JACYTR010000050">
    <property type="protein sequence ID" value="MBD8527383.1"/>
    <property type="molecule type" value="Genomic_DNA"/>
</dbReference>
<dbReference type="PANTHER" id="PTHR45138">
    <property type="entry name" value="REGULATORY COMPONENTS OF SENSORY TRANSDUCTION SYSTEM"/>
    <property type="match status" value="1"/>
</dbReference>
<dbReference type="SMART" id="SM00267">
    <property type="entry name" value="GGDEF"/>
    <property type="match status" value="1"/>
</dbReference>
<dbReference type="RefSeq" id="WP_192030804.1">
    <property type="nucleotide sequence ID" value="NZ_JACYTR010000050.1"/>
</dbReference>
<feature type="domain" description="GGDEF" evidence="3">
    <location>
        <begin position="200"/>
        <end position="318"/>
    </location>
</feature>
<dbReference type="Gene3D" id="3.30.70.270">
    <property type="match status" value="1"/>
</dbReference>
<evidence type="ECO:0000259" key="3">
    <source>
        <dbReference type="PROSITE" id="PS50887"/>
    </source>
</evidence>
<dbReference type="SUPFAM" id="SSF55781">
    <property type="entry name" value="GAF domain-like"/>
    <property type="match status" value="1"/>
</dbReference>
<comment type="catalytic activity">
    <reaction evidence="2">
        <text>2 GTP = 3',3'-c-di-GMP + 2 diphosphate</text>
        <dbReference type="Rhea" id="RHEA:24898"/>
        <dbReference type="ChEBI" id="CHEBI:33019"/>
        <dbReference type="ChEBI" id="CHEBI:37565"/>
        <dbReference type="ChEBI" id="CHEBI:58805"/>
        <dbReference type="EC" id="2.7.7.65"/>
    </reaction>
</comment>
<dbReference type="PROSITE" id="PS50887">
    <property type="entry name" value="GGDEF"/>
    <property type="match status" value="1"/>
</dbReference>
<dbReference type="InterPro" id="IPR043128">
    <property type="entry name" value="Rev_trsase/Diguanyl_cyclase"/>
</dbReference>
<dbReference type="InterPro" id="IPR029016">
    <property type="entry name" value="GAF-like_dom_sf"/>
</dbReference>
<dbReference type="InterPro" id="IPR050469">
    <property type="entry name" value="Diguanylate_Cyclase"/>
</dbReference>
<accession>A0AAW3ZN37</accession>
<dbReference type="GO" id="GO:0052621">
    <property type="term" value="F:diguanylate cyclase activity"/>
    <property type="evidence" value="ECO:0007669"/>
    <property type="project" value="UniProtKB-EC"/>
</dbReference>
<comment type="caution">
    <text evidence="4">The sequence shown here is derived from an EMBL/GenBank/DDBJ whole genome shotgun (WGS) entry which is preliminary data.</text>
</comment>
<organism evidence="4 5">
    <name type="scientific">Pseudomarimonas arenosa</name>
    <dbReference type="NCBI Taxonomy" id="2774145"/>
    <lineage>
        <taxon>Bacteria</taxon>
        <taxon>Pseudomonadati</taxon>
        <taxon>Pseudomonadota</taxon>
        <taxon>Gammaproteobacteria</taxon>
        <taxon>Lysobacterales</taxon>
        <taxon>Lysobacteraceae</taxon>
        <taxon>Pseudomarimonas</taxon>
    </lineage>
</organism>
<evidence type="ECO:0000313" key="4">
    <source>
        <dbReference type="EMBL" id="MBD8527383.1"/>
    </source>
</evidence>
<keyword evidence="5" id="KW-1185">Reference proteome</keyword>
<evidence type="ECO:0000256" key="1">
    <source>
        <dbReference type="ARBA" id="ARBA00012528"/>
    </source>
</evidence>
<dbReference type="AlphaFoldDB" id="A0AAW3ZN37"/>
<dbReference type="Pfam" id="PF00990">
    <property type="entry name" value="GGDEF"/>
    <property type="match status" value="1"/>
</dbReference>
<dbReference type="Gene3D" id="3.30.450.40">
    <property type="match status" value="1"/>
</dbReference>
<dbReference type="NCBIfam" id="TIGR00254">
    <property type="entry name" value="GGDEF"/>
    <property type="match status" value="1"/>
</dbReference>
<sequence>MNRATGVVTPFSTLEQAAEAVVQLIAPSADLGLWVVAKVEGDNWIPLAVLDSAYGFAKGAVFRWHATPGLHMAAGEAPLVAGNVAEVEVYQNADLQQHFEFKCYVGHPIHDGRGELFGTICGFDPQPQSIPVEAMIARLHSAAQVITTHLAHEELIEDTRRRAERAELESRTDPMTGVLNRRGWELAMEQEQGRIARTGSAAAVVLVDLDGLKRLNDSEGHDAGDALIRRLARVLSTQIRSRDVVARLGGDEFAMLLGGIDHSIAAQVVERIRGALDRARVAATLTWSWAGVLGSLDEALAEADALLIEHKKRHGRSA</sequence>
<dbReference type="PANTHER" id="PTHR45138:SF9">
    <property type="entry name" value="DIGUANYLATE CYCLASE DGCM-RELATED"/>
    <property type="match status" value="1"/>
</dbReference>
<name>A0AAW3ZN37_9GAMM</name>
<protein>
    <recommendedName>
        <fullName evidence="1">diguanylate cyclase</fullName>
        <ecNumber evidence="1">2.7.7.65</ecNumber>
    </recommendedName>
</protein>